<sequence length="413" mass="44374">MQTNHPGEPSALTGQMAIARHPIVDAHRNVVAYELFNRSLSATGEPLSNNVVSTLHALAEGGAPFSTSQCDLFIPSEHPALEGPHWEFIDPATTVIEVPMVPGHVPEQIAEVATLLERLRAQGFRLSFGHNVIAQVYKPWQTLADFVQVGLSEATQPNLQALVAAIKARTGAAIVAHNIEHAEQFELTQSLGVERFQGSLFSAPEVVQPRALSPGEMTAMKLFNMVSQGASLDAVELTLKKDAALGVSLLRIINSAAMGLKQPVTSLRQAVQLMGYQKLGRWSAMLMTFANQSSTSLVGASAVVRGRMMELLAQINLSDGEAGAAFLVGLLSQLDRMLGAPMETLLEGLDLEPEVTAALLQRSGKFGDMLSLVVACESDDELAFSEVFARLNYSSHQINMAHMEALVWGDSGN</sequence>
<dbReference type="EMBL" id="CP017476">
    <property type="protein sequence ID" value="AOW12798.1"/>
    <property type="molecule type" value="Genomic_DNA"/>
</dbReference>
<evidence type="ECO:0000313" key="4">
    <source>
        <dbReference type="Proteomes" id="UP000185657"/>
    </source>
</evidence>
<dbReference type="PANTHER" id="PTHR33525:SF4">
    <property type="entry name" value="CYCLIC DI-GMP PHOSPHODIESTERASE CDGJ"/>
    <property type="match status" value="1"/>
</dbReference>
<dbReference type="AlphaFoldDB" id="A0A167GX53"/>
<dbReference type="InterPro" id="IPR013976">
    <property type="entry name" value="HDOD"/>
</dbReference>
<dbReference type="EMBL" id="LVWD01000034">
    <property type="protein sequence ID" value="OAD39986.1"/>
    <property type="molecule type" value="Genomic_DNA"/>
</dbReference>
<dbReference type="InterPro" id="IPR035919">
    <property type="entry name" value="EAL_sf"/>
</dbReference>
<organism evidence="2 5">
    <name type="scientific">Hydrogenophaga crassostreae</name>
    <dbReference type="NCBI Taxonomy" id="1763535"/>
    <lineage>
        <taxon>Bacteria</taxon>
        <taxon>Pseudomonadati</taxon>
        <taxon>Pseudomonadota</taxon>
        <taxon>Betaproteobacteria</taxon>
        <taxon>Burkholderiales</taxon>
        <taxon>Comamonadaceae</taxon>
        <taxon>Hydrogenophaga</taxon>
    </lineage>
</organism>
<dbReference type="Proteomes" id="UP000185680">
    <property type="component" value="Chromosome"/>
</dbReference>
<dbReference type="Proteomes" id="UP000185657">
    <property type="component" value="Unassembled WGS sequence"/>
</dbReference>
<feature type="domain" description="HDOD" evidence="1">
    <location>
        <begin position="212"/>
        <end position="398"/>
    </location>
</feature>
<dbReference type="PANTHER" id="PTHR33525">
    <property type="match status" value="1"/>
</dbReference>
<dbReference type="SUPFAM" id="SSF141868">
    <property type="entry name" value="EAL domain-like"/>
    <property type="match status" value="1"/>
</dbReference>
<name>A0A167GX53_9BURK</name>
<dbReference type="KEGG" id="hyl:LPB072_08025"/>
<dbReference type="InterPro" id="IPR052340">
    <property type="entry name" value="RNase_Y/CdgJ"/>
</dbReference>
<keyword evidence="4" id="KW-1185">Reference proteome</keyword>
<accession>A0A167GX53</accession>
<dbReference type="STRING" id="1763535.LPB072_08025"/>
<dbReference type="Gene3D" id="1.10.3210.10">
    <property type="entry name" value="Hypothetical protein af1432"/>
    <property type="match status" value="1"/>
</dbReference>
<reference evidence="3 4" key="1">
    <citation type="submission" date="2016-02" db="EMBL/GenBank/DDBJ databases">
        <title>Draft genome sequence of Hydrogenophaga sp. LPB0072.</title>
        <authorList>
            <person name="Shin S.-K."/>
            <person name="Yi H."/>
        </authorList>
    </citation>
    <scope>NUCLEOTIDE SEQUENCE [LARGE SCALE GENOMIC DNA]</scope>
    <source>
        <strain evidence="3 4">LPB0072</strain>
    </source>
</reference>
<evidence type="ECO:0000313" key="5">
    <source>
        <dbReference type="Proteomes" id="UP000185680"/>
    </source>
</evidence>
<dbReference type="OrthoDB" id="9804751at2"/>
<dbReference type="PIRSF" id="PIRSF003180">
    <property type="entry name" value="DiGMPpdiest_YuxH"/>
    <property type="match status" value="1"/>
</dbReference>
<evidence type="ECO:0000313" key="2">
    <source>
        <dbReference type="EMBL" id="AOW12798.1"/>
    </source>
</evidence>
<evidence type="ECO:0000259" key="1">
    <source>
        <dbReference type="PROSITE" id="PS51833"/>
    </source>
</evidence>
<dbReference type="RefSeq" id="WP_066093900.1">
    <property type="nucleotide sequence ID" value="NZ_CP017476.1"/>
</dbReference>
<gene>
    <name evidence="2" type="ORF">LPB072_08025</name>
    <name evidence="3" type="ORF">LPB72_17520</name>
</gene>
<dbReference type="Gene3D" id="3.20.20.450">
    <property type="entry name" value="EAL domain"/>
    <property type="match status" value="1"/>
</dbReference>
<proteinExistence type="predicted"/>
<dbReference type="SUPFAM" id="SSF109604">
    <property type="entry name" value="HD-domain/PDEase-like"/>
    <property type="match status" value="1"/>
</dbReference>
<dbReference type="PROSITE" id="PS51833">
    <property type="entry name" value="HDOD"/>
    <property type="match status" value="1"/>
</dbReference>
<evidence type="ECO:0000313" key="3">
    <source>
        <dbReference type="EMBL" id="OAD39986.1"/>
    </source>
</evidence>
<dbReference type="Pfam" id="PF08668">
    <property type="entry name" value="HDOD"/>
    <property type="match status" value="1"/>
</dbReference>
<protein>
    <recommendedName>
        <fullName evidence="1">HDOD domain-containing protein</fullName>
    </recommendedName>
</protein>
<dbReference type="InterPro" id="IPR014408">
    <property type="entry name" value="dGMP_Pdiesterase_EAL/HD-GYP"/>
</dbReference>
<reference evidence="2 5" key="2">
    <citation type="submission" date="2016-10" db="EMBL/GenBank/DDBJ databases">
        <title>Hydorgenophaga sp. LPB0072 isolated from gastropod.</title>
        <authorList>
            <person name="Kim E."/>
            <person name="Yi H."/>
        </authorList>
    </citation>
    <scope>NUCLEOTIDE SEQUENCE [LARGE SCALE GENOMIC DNA]</scope>
    <source>
        <strain evidence="2 5">LPB0072</strain>
    </source>
</reference>